<evidence type="ECO:0000259" key="1">
    <source>
        <dbReference type="Pfam" id="PF07179"/>
    </source>
</evidence>
<protein>
    <submittedName>
        <fullName evidence="3">Enhanced serine sensitivity protein SseB</fullName>
    </submittedName>
</protein>
<keyword evidence="4" id="KW-1185">Reference proteome</keyword>
<dbReference type="InterPro" id="IPR009839">
    <property type="entry name" value="SseB_N"/>
</dbReference>
<dbReference type="OrthoDB" id="5622177at2"/>
<dbReference type="InterPro" id="IPR027945">
    <property type="entry name" value="SseB_C"/>
</dbReference>
<dbReference type="AlphaFoldDB" id="A0A098G4S2"/>
<evidence type="ECO:0000313" key="3">
    <source>
        <dbReference type="EMBL" id="CEG56966.1"/>
    </source>
</evidence>
<feature type="domain" description="SseB protein C-terminal" evidence="2">
    <location>
        <begin position="139"/>
        <end position="244"/>
    </location>
</feature>
<dbReference type="HOGENOM" id="CLU_093817_0_0_6"/>
<evidence type="ECO:0000259" key="2">
    <source>
        <dbReference type="Pfam" id="PF14581"/>
    </source>
</evidence>
<accession>A0A098G4S2</accession>
<dbReference type="KEGG" id="lfa:LFA_1554"/>
<dbReference type="RefSeq" id="WP_045095540.1">
    <property type="nucleotide sequence ID" value="NZ_LN614827.1"/>
</dbReference>
<dbReference type="EMBL" id="LN614827">
    <property type="protein sequence ID" value="CEG56966.1"/>
    <property type="molecule type" value="Genomic_DNA"/>
</dbReference>
<gene>
    <name evidence="3" type="ORF">LFA_1554</name>
</gene>
<evidence type="ECO:0000313" key="4">
    <source>
        <dbReference type="Proteomes" id="UP000032430"/>
    </source>
</evidence>
<sequence length="247" mass="27734">MNTEDKLSHALQLAANNPDKRKDFYSCLLTSDIYLINQNPEVNEGQIDTSNGATLSLICVKNQKNEELFPIFSSPEYLLHFTKNAATYARINMQDFLNAIKCAPCILNPGSEYSKEFTTKELVALLDGSLFDGIREHVVAAGTRIFIGQPAVEPTQLIELLKNCFSQFENVFEGYIAQIIDEGAPVGPHLIVAVKGNGNLKELFHNASNRINSILPAGMIVDFIDLSRSEQFYKYFLEIEPFYRARD</sequence>
<reference evidence="4" key="1">
    <citation type="submission" date="2014-09" db="EMBL/GenBank/DDBJ databases">
        <authorList>
            <person name="Gomez-Valero L."/>
        </authorList>
    </citation>
    <scope>NUCLEOTIDE SEQUENCE [LARGE SCALE GENOMIC DNA]</scope>
    <source>
        <strain evidence="4">ATCC700992</strain>
    </source>
</reference>
<dbReference type="Proteomes" id="UP000032430">
    <property type="component" value="Chromosome I"/>
</dbReference>
<dbReference type="Pfam" id="PF07179">
    <property type="entry name" value="SseB"/>
    <property type="match status" value="1"/>
</dbReference>
<feature type="domain" description="SseB protein N-terminal" evidence="1">
    <location>
        <begin position="7"/>
        <end position="122"/>
    </location>
</feature>
<proteinExistence type="predicted"/>
<dbReference type="Pfam" id="PF14581">
    <property type="entry name" value="SseB_C"/>
    <property type="match status" value="1"/>
</dbReference>
<name>A0A098G4S2_9GAMM</name>
<organism evidence="3 4">
    <name type="scientific">Legionella fallonii LLAP-10</name>
    <dbReference type="NCBI Taxonomy" id="1212491"/>
    <lineage>
        <taxon>Bacteria</taxon>
        <taxon>Pseudomonadati</taxon>
        <taxon>Pseudomonadota</taxon>
        <taxon>Gammaproteobacteria</taxon>
        <taxon>Legionellales</taxon>
        <taxon>Legionellaceae</taxon>
        <taxon>Legionella</taxon>
    </lineage>
</organism>
<dbReference type="STRING" id="1212491.LFA_1554"/>